<protein>
    <submittedName>
        <fullName evidence="2">GCN5-like N-acetyltransferase</fullName>
    </submittedName>
</protein>
<reference evidence="2 3" key="1">
    <citation type="submission" date="2018-06" db="EMBL/GenBank/DDBJ databases">
        <authorList>
            <consortium name="Pathogen Informatics"/>
            <person name="Doyle S."/>
        </authorList>
    </citation>
    <scope>NUCLEOTIDE SEQUENCE [LARGE SCALE GENOMIC DNA]</scope>
    <source>
        <strain evidence="2 3">NCTC4824</strain>
    </source>
</reference>
<dbReference type="PANTHER" id="PTHR43617">
    <property type="entry name" value="L-AMINO ACID N-ACETYLTRANSFERASE"/>
    <property type="match status" value="1"/>
</dbReference>
<gene>
    <name evidence="2" type="ORF">NCTC4824_04068</name>
</gene>
<dbReference type="CDD" id="cd04301">
    <property type="entry name" value="NAT_SF"/>
    <property type="match status" value="2"/>
</dbReference>
<keyword evidence="3" id="KW-1185">Reference proteome</keyword>
<proteinExistence type="predicted"/>
<evidence type="ECO:0000313" key="3">
    <source>
        <dbReference type="Proteomes" id="UP000249134"/>
    </source>
</evidence>
<feature type="domain" description="N-acetyltransferase" evidence="1">
    <location>
        <begin position="1"/>
        <end position="165"/>
    </location>
</feature>
<accession>A0A2X4X0A7</accession>
<dbReference type="RefSeq" id="WP_082788841.1">
    <property type="nucleotide sequence ID" value="NZ_CBCSGM010000004.1"/>
</dbReference>
<dbReference type="Pfam" id="PF00583">
    <property type="entry name" value="Acetyltransf_1"/>
    <property type="match status" value="2"/>
</dbReference>
<dbReference type="Gene3D" id="3.40.630.30">
    <property type="match status" value="2"/>
</dbReference>
<dbReference type="Proteomes" id="UP000249134">
    <property type="component" value="Chromosome 1"/>
</dbReference>
<dbReference type="KEGG" id="blen:NCTC4824_04068"/>
<evidence type="ECO:0000259" key="1">
    <source>
        <dbReference type="PROSITE" id="PS51186"/>
    </source>
</evidence>
<organism evidence="2 3">
    <name type="scientific">Lederbergia lenta</name>
    <name type="common">Bacillus lentus</name>
    <dbReference type="NCBI Taxonomy" id="1467"/>
    <lineage>
        <taxon>Bacteria</taxon>
        <taxon>Bacillati</taxon>
        <taxon>Bacillota</taxon>
        <taxon>Bacilli</taxon>
        <taxon>Bacillales</taxon>
        <taxon>Bacillaceae</taxon>
        <taxon>Lederbergia</taxon>
    </lineage>
</organism>
<keyword evidence="2" id="KW-0808">Transferase</keyword>
<dbReference type="EMBL" id="LS483476">
    <property type="protein sequence ID" value="SQI63380.1"/>
    <property type="molecule type" value="Genomic_DNA"/>
</dbReference>
<evidence type="ECO:0000313" key="2">
    <source>
        <dbReference type="EMBL" id="SQI63380.1"/>
    </source>
</evidence>
<name>A0A2X4X0A7_LEDLE</name>
<sequence>MKVTPIDKERITDMVKLWNKEIGQHFPMREELFEQNSMDDENVLESGSGIALNQNDEVIGFVVSKRWQEDIDVKMNKETGWIQVLIVDSEYRRQGVGVALLEKAENALKLAGVVKITFGSDPWHYFPGLPSGFEDTIRWFGKQGYKKDMETYDLIAHYEDEIESEMPEQKEVEFMMLKAEEKDQFIDFMHRTFPGRWEYEAIQYFKKGGTGREFVVLKRKGEIFGFCRINDIHSPFIAQNVYWSPLFNTPLGGIGPLGVDPSIRGNGYGLAIVEAGVHFLRNRGIHSIIIDWTEFIDFYEKLGYEAWQKYESYSKEL</sequence>
<dbReference type="SUPFAM" id="SSF55729">
    <property type="entry name" value="Acyl-CoA N-acyltransferases (Nat)"/>
    <property type="match status" value="1"/>
</dbReference>
<dbReference type="PROSITE" id="PS51186">
    <property type="entry name" value="GNAT"/>
    <property type="match status" value="2"/>
</dbReference>
<dbReference type="InterPro" id="IPR050276">
    <property type="entry name" value="MshD_Acetyltransferase"/>
</dbReference>
<dbReference type="InterPro" id="IPR000182">
    <property type="entry name" value="GNAT_dom"/>
</dbReference>
<dbReference type="GO" id="GO:0016747">
    <property type="term" value="F:acyltransferase activity, transferring groups other than amino-acyl groups"/>
    <property type="evidence" value="ECO:0007669"/>
    <property type="project" value="InterPro"/>
</dbReference>
<dbReference type="AlphaFoldDB" id="A0A2X4X0A7"/>
<dbReference type="InterPro" id="IPR016181">
    <property type="entry name" value="Acyl_CoA_acyltransferase"/>
</dbReference>
<feature type="domain" description="N-acetyltransferase" evidence="1">
    <location>
        <begin position="172"/>
        <end position="317"/>
    </location>
</feature>
<dbReference type="STRING" id="1348624.GCA_001591545_04006"/>